<evidence type="ECO:0000256" key="14">
    <source>
        <dbReference type="ARBA" id="ARBA00047827"/>
    </source>
</evidence>
<evidence type="ECO:0000256" key="15">
    <source>
        <dbReference type="ARBA" id="ARBA00049342"/>
    </source>
</evidence>
<dbReference type="GO" id="GO:0050660">
    <property type="term" value="F:flavin adenine dinucleotide binding"/>
    <property type="evidence" value="ECO:0007669"/>
    <property type="project" value="TreeGrafter"/>
</dbReference>
<keyword evidence="9 16" id="KW-0521">NADP</keyword>
<evidence type="ECO:0000259" key="19">
    <source>
        <dbReference type="PROSITE" id="PS51384"/>
    </source>
</evidence>
<evidence type="ECO:0000256" key="3">
    <source>
        <dbReference type="ARBA" id="ARBA00022448"/>
    </source>
</evidence>
<dbReference type="GO" id="GO:0005506">
    <property type="term" value="F:iron ion binding"/>
    <property type="evidence" value="ECO:0007669"/>
    <property type="project" value="UniProtKB-UniRule"/>
</dbReference>
<keyword evidence="4 16" id="KW-0349">Heme</keyword>
<feature type="binding site" description="axial binding residue" evidence="17">
    <location>
        <position position="416"/>
    </location>
    <ligand>
        <name>heme</name>
        <dbReference type="ChEBI" id="CHEBI:30413"/>
    </ligand>
    <ligandPart>
        <name>Fe</name>
        <dbReference type="ChEBI" id="CHEBI:18248"/>
    </ligandPart>
</feature>
<evidence type="ECO:0000256" key="7">
    <source>
        <dbReference type="ARBA" id="ARBA00022723"/>
    </source>
</evidence>
<dbReference type="Gene3D" id="1.20.990.10">
    <property type="entry name" value="NADPH-cytochrome p450 Reductase, Chain A, domain 3"/>
    <property type="match status" value="1"/>
</dbReference>
<feature type="domain" description="FAD-binding FR-type" evidence="19">
    <location>
        <begin position="679"/>
        <end position="910"/>
    </location>
</feature>
<dbReference type="Pfam" id="PF00258">
    <property type="entry name" value="Flavodoxin_1"/>
    <property type="match status" value="1"/>
</dbReference>
<dbReference type="SUPFAM" id="SSF48264">
    <property type="entry name" value="Cytochrome P450"/>
    <property type="match status" value="1"/>
</dbReference>
<evidence type="ECO:0000313" key="21">
    <source>
        <dbReference type="Proteomes" id="UP000541154"/>
    </source>
</evidence>
<comment type="similarity">
    <text evidence="2 16">In the N-terminal section; belongs to the cytochrome P450 family.</text>
</comment>
<dbReference type="GO" id="GO:0020037">
    <property type="term" value="F:heme binding"/>
    <property type="evidence" value="ECO:0007669"/>
    <property type="project" value="UniProtKB-UniRule"/>
</dbReference>
<keyword evidence="21" id="KW-1185">Reference proteome</keyword>
<dbReference type="InterPro" id="IPR017938">
    <property type="entry name" value="Riboflavin_synthase-like_b-brl"/>
</dbReference>
<evidence type="ECO:0000313" key="20">
    <source>
        <dbReference type="EMBL" id="KAF5855102.1"/>
    </source>
</evidence>
<accession>A0A8H5ZTL8</accession>
<keyword evidence="11 16" id="KW-0560">Oxidoreductase</keyword>
<evidence type="ECO:0000256" key="10">
    <source>
        <dbReference type="ARBA" id="ARBA00022982"/>
    </source>
</evidence>
<dbReference type="GO" id="GO:0010181">
    <property type="term" value="F:FMN binding"/>
    <property type="evidence" value="ECO:0007669"/>
    <property type="project" value="UniProtKB-UniRule"/>
</dbReference>
<dbReference type="InterPro" id="IPR001128">
    <property type="entry name" value="Cyt_P450"/>
</dbReference>
<keyword evidence="6 16" id="KW-0288">FMN</keyword>
<dbReference type="InterPro" id="IPR036396">
    <property type="entry name" value="Cyt_P450_sf"/>
</dbReference>
<dbReference type="Gene3D" id="3.40.50.360">
    <property type="match status" value="1"/>
</dbReference>
<dbReference type="Pfam" id="PF00067">
    <property type="entry name" value="p450"/>
    <property type="match status" value="1"/>
</dbReference>
<proteinExistence type="inferred from homology"/>
<dbReference type="PROSITE" id="PS00086">
    <property type="entry name" value="CYTOCHROME_P450"/>
    <property type="match status" value="1"/>
</dbReference>
<protein>
    <recommendedName>
        <fullName evidence="16">Bifunctional cytochrome P450/NADPH--P450 reductase</fullName>
    </recommendedName>
    <domain>
        <recommendedName>
            <fullName evidence="16">Cytochrome P450</fullName>
            <ecNumber evidence="16">1.14.14.1</ecNumber>
        </recommendedName>
    </domain>
    <domain>
        <recommendedName>
            <fullName evidence="16">NADPH--cytochrome P450 reductase</fullName>
            <ecNumber evidence="16">1.6.2.4</ecNumber>
        </recommendedName>
    </domain>
</protein>
<evidence type="ECO:0000256" key="8">
    <source>
        <dbReference type="ARBA" id="ARBA00022827"/>
    </source>
</evidence>
<dbReference type="SUPFAM" id="SSF63380">
    <property type="entry name" value="Riboflavin synthase domain-like"/>
    <property type="match status" value="1"/>
</dbReference>
<dbReference type="Pfam" id="PF00667">
    <property type="entry name" value="FAD_binding_1"/>
    <property type="match status" value="1"/>
</dbReference>
<dbReference type="InterPro" id="IPR017972">
    <property type="entry name" value="Cyt_P450_CS"/>
</dbReference>
<dbReference type="PROSITE" id="PS50902">
    <property type="entry name" value="FLAVODOXIN_LIKE"/>
    <property type="match status" value="1"/>
</dbReference>
<sequence length="1066" mass="119438">MTCPVSHGIQPSRLNEIPSPPKQFFGLFGHVPEMDPSFPSKSIWKLADDCGPIMKLDLSDNTVVFSSQKYVNEMCDETRFEKIPNAVLIELRALIGDGLFTAYPSEPNWWKAHRLLVPAFSPLGIRRMFDGMYDISSQLVLKWDRLGPQHEIDMADDLTRLAFDTIGLCAFSYRFNEFYSEHMHPFAEQMGRVLLESGKRAFRLGVVNQVFAWSEQERQEDIHKMHAVADEIIADRKRNPQPENKDLLNTMLSVADPETGEKLSDENIRFNLVTFLIAGHETTSATLCFLYYNWLKNPLTLKKAQQEVDEVVGDSVLNVDHLPKLTYIDASIKETLRLSSPIPTFFVKPKNDTTVGERFNISSNTMVQCNMQGLHTDPAVWGDDAETFRPERMLNGGFASLPPNSWKPFGNGMRACIGRGFAEQEMLMNAALVLQRFQLEFADPSYELDVASTLTIKPRGFKIRVHRRPGKPAFFGVPGGGVVEAERKGINRSPNLDMIKSSRSPITILFGGNTGTCQSFALDLEDKLMCLGFFVTTKPLDAATQNLPTDRPVIVITASFEGNPPDNAKEFVEWLEHAQEKDMLNGVQYAVFGVGNSDWPNTYHRIPRLVDSTMARLGASHILEIGVTDVKKDIIGPWEDWSEKLIQALAGPKTRAKGEAPSISVAITPGELPQILGGKIVNIGTVINNYQLCGTEIGLAKRHMSIRLPEGQTYQAGDYLVVQPRNSEETARRVLRYFSISEHDTMVVQNSKKTFMPTKPVSVMEFLQNAVELGTPITKRQIEVLTTNTIKEHRAALEELKSEEIYPTLLDKRYSIIDVLEEYPSGLSFGTYIDMLQPLTPRQYSISSSPRHSTGSSYQVASITFDVHHSPARSGHGTFNGVASNYLATRCAGDQISCYTRPTSVGFRLPVDPDVPILMMAAGTGIAPMRAFLQERARIAEDGIQELAPAILFFGCRNDPMDFIYKNELRSWEDMGIVVVKLAFSRPSDGSTPQYIQDVIWENRQEVSDLFRRGGRIFVCGSAARLGRSVADVCIRIYQEETGQSDEEAEAWLQSVRTSRYISDVY</sequence>
<evidence type="ECO:0000256" key="2">
    <source>
        <dbReference type="ARBA" id="ARBA00010018"/>
    </source>
</evidence>
<dbReference type="GO" id="GO:0005829">
    <property type="term" value="C:cytosol"/>
    <property type="evidence" value="ECO:0007669"/>
    <property type="project" value="TreeGrafter"/>
</dbReference>
<keyword evidence="13 16" id="KW-0503">Monooxygenase</keyword>
<keyword evidence="7 16" id="KW-0479">Metal-binding</keyword>
<dbReference type="Gene3D" id="2.40.30.10">
    <property type="entry name" value="Translation factors"/>
    <property type="match status" value="1"/>
</dbReference>
<dbReference type="InterPro" id="IPR029039">
    <property type="entry name" value="Flavoprotein-like_sf"/>
</dbReference>
<evidence type="ECO:0000259" key="18">
    <source>
        <dbReference type="PROSITE" id="PS50902"/>
    </source>
</evidence>
<dbReference type="Proteomes" id="UP000541154">
    <property type="component" value="Unassembled WGS sequence"/>
</dbReference>
<dbReference type="InterPro" id="IPR023206">
    <property type="entry name" value="Bifunctional_P450_P450_red"/>
</dbReference>
<dbReference type="CDD" id="cd06206">
    <property type="entry name" value="bifunctional_CYPOR"/>
    <property type="match status" value="1"/>
</dbReference>
<feature type="domain" description="Flavodoxin-like" evidence="18">
    <location>
        <begin position="506"/>
        <end position="646"/>
    </location>
</feature>
<dbReference type="InterPro" id="IPR023173">
    <property type="entry name" value="NADPH_Cyt_P450_Rdtase_alpha"/>
</dbReference>
<comment type="catalytic activity">
    <reaction evidence="15 16">
        <text>2 oxidized [cytochrome P450] + NADPH = 2 reduced [cytochrome P450] + NADP(+) + H(+)</text>
        <dbReference type="Rhea" id="RHEA:24040"/>
        <dbReference type="Rhea" id="RHEA-COMP:14627"/>
        <dbReference type="Rhea" id="RHEA-COMP:14628"/>
        <dbReference type="ChEBI" id="CHEBI:15378"/>
        <dbReference type="ChEBI" id="CHEBI:55376"/>
        <dbReference type="ChEBI" id="CHEBI:57783"/>
        <dbReference type="ChEBI" id="CHEBI:58349"/>
        <dbReference type="ChEBI" id="CHEBI:60344"/>
        <dbReference type="EC" id="1.6.2.4"/>
    </reaction>
</comment>
<dbReference type="InterPro" id="IPR001094">
    <property type="entry name" value="Flavdoxin-like"/>
</dbReference>
<dbReference type="PIRSF" id="PIRSF000209">
    <property type="entry name" value="Bifunctional_P450_P450R"/>
    <property type="match status" value="1"/>
</dbReference>
<evidence type="ECO:0000256" key="17">
    <source>
        <dbReference type="PIRSR" id="PIRSR000209-1"/>
    </source>
</evidence>
<comment type="cofactor">
    <cofactor evidence="16">
        <name>FAD</name>
        <dbReference type="ChEBI" id="CHEBI:57692"/>
    </cofactor>
    <cofactor evidence="16">
        <name>FMN</name>
        <dbReference type="ChEBI" id="CHEBI:58210"/>
    </cofactor>
</comment>
<evidence type="ECO:0000256" key="16">
    <source>
        <dbReference type="PIRNR" id="PIRNR000209"/>
    </source>
</evidence>
<dbReference type="FunFam" id="1.10.630.10:FF:000040">
    <property type="entry name" value="Bifunctional cytochrome P450/NADPH--P450 reductase"/>
    <property type="match status" value="1"/>
</dbReference>
<dbReference type="CDD" id="cd11068">
    <property type="entry name" value="CYP120A1"/>
    <property type="match status" value="1"/>
</dbReference>
<dbReference type="EC" id="1.14.14.1" evidence="16"/>
<keyword evidence="12 16" id="KW-0408">Iron</keyword>
<dbReference type="InterPro" id="IPR003097">
    <property type="entry name" value="CysJ-like_FAD-binding"/>
</dbReference>
<keyword evidence="8 16" id="KW-0274">FAD</keyword>
<dbReference type="SUPFAM" id="SSF52343">
    <property type="entry name" value="Ferredoxin reductase-like, C-terminal NADP-linked domain"/>
    <property type="match status" value="1"/>
</dbReference>
<dbReference type="InterPro" id="IPR001433">
    <property type="entry name" value="OxRdtase_FAD/NAD-bd"/>
</dbReference>
<dbReference type="PANTHER" id="PTHR19384:SF127">
    <property type="entry name" value="BIFUNCTIONAL CYTOCHROME P450_NADPH--P450 REDUCTASE"/>
    <property type="match status" value="1"/>
</dbReference>
<comment type="cofactor">
    <cofactor evidence="1 16 17">
        <name>heme</name>
        <dbReference type="ChEBI" id="CHEBI:30413"/>
    </cofactor>
</comment>
<reference evidence="20 21" key="1">
    <citation type="submission" date="2019-04" db="EMBL/GenBank/DDBJ databases">
        <title>Aspergillus burnettii sp. nov., novel species from soil in southeast Queensland.</title>
        <authorList>
            <person name="Gilchrist C.L.M."/>
            <person name="Pitt J.I."/>
            <person name="Lange L."/>
            <person name="Lacey H.J."/>
            <person name="Vuong D."/>
            <person name="Midgley D.J."/>
            <person name="Greenfield P."/>
            <person name="Bradbury M."/>
            <person name="Lacey E."/>
            <person name="Busk P.K."/>
            <person name="Pilgaard B."/>
            <person name="Chooi Y.H."/>
            <person name="Piggott A.M."/>
        </authorList>
    </citation>
    <scope>NUCLEOTIDE SEQUENCE [LARGE SCALE GENOMIC DNA]</scope>
    <source>
        <strain evidence="20 21">FRR 5400</strain>
    </source>
</reference>
<dbReference type="PROSITE" id="PS51384">
    <property type="entry name" value="FAD_FR"/>
    <property type="match status" value="1"/>
</dbReference>
<keyword evidence="5 16" id="KW-0285">Flavoprotein</keyword>
<keyword evidence="10 16" id="KW-0249">Electron transport</keyword>
<evidence type="ECO:0000256" key="9">
    <source>
        <dbReference type="ARBA" id="ARBA00022857"/>
    </source>
</evidence>
<comment type="catalytic activity">
    <reaction evidence="14 16">
        <text>an organic molecule + reduced [NADPH--hemoprotein reductase] + O2 = an alcohol + oxidized [NADPH--hemoprotein reductase] + H2O + H(+)</text>
        <dbReference type="Rhea" id="RHEA:17149"/>
        <dbReference type="Rhea" id="RHEA-COMP:11964"/>
        <dbReference type="Rhea" id="RHEA-COMP:11965"/>
        <dbReference type="ChEBI" id="CHEBI:15377"/>
        <dbReference type="ChEBI" id="CHEBI:15378"/>
        <dbReference type="ChEBI" id="CHEBI:15379"/>
        <dbReference type="ChEBI" id="CHEBI:30879"/>
        <dbReference type="ChEBI" id="CHEBI:57618"/>
        <dbReference type="ChEBI" id="CHEBI:58210"/>
        <dbReference type="ChEBI" id="CHEBI:142491"/>
        <dbReference type="EC" id="1.14.14.1"/>
    </reaction>
</comment>
<dbReference type="AlphaFoldDB" id="A0A8H5ZTL8"/>
<dbReference type="PANTHER" id="PTHR19384">
    <property type="entry name" value="NITRIC OXIDE SYNTHASE-RELATED"/>
    <property type="match status" value="1"/>
</dbReference>
<evidence type="ECO:0000256" key="12">
    <source>
        <dbReference type="ARBA" id="ARBA00023004"/>
    </source>
</evidence>
<evidence type="ECO:0000256" key="13">
    <source>
        <dbReference type="ARBA" id="ARBA00023033"/>
    </source>
</evidence>
<dbReference type="InterPro" id="IPR039261">
    <property type="entry name" value="FNR_nucleotide-bd"/>
</dbReference>
<dbReference type="Gene3D" id="1.10.630.10">
    <property type="entry name" value="Cytochrome P450"/>
    <property type="match status" value="1"/>
</dbReference>
<dbReference type="InterPro" id="IPR001709">
    <property type="entry name" value="Flavoprot_Pyr_Nucl_cyt_Rdtase"/>
</dbReference>
<keyword evidence="3 16" id="KW-0813">Transport</keyword>
<dbReference type="Gene3D" id="3.40.50.80">
    <property type="entry name" value="Nucleotide-binding domain of ferredoxin-NADP reductase (FNR) module"/>
    <property type="match status" value="1"/>
</dbReference>
<evidence type="ECO:0000256" key="1">
    <source>
        <dbReference type="ARBA" id="ARBA00001971"/>
    </source>
</evidence>
<dbReference type="EC" id="1.6.2.4" evidence="16"/>
<dbReference type="GO" id="GO:0003958">
    <property type="term" value="F:NADPH-hemoprotein reductase activity"/>
    <property type="evidence" value="ECO:0007669"/>
    <property type="project" value="UniProtKB-UniRule"/>
</dbReference>
<dbReference type="Pfam" id="PF00175">
    <property type="entry name" value="NAD_binding_1"/>
    <property type="match status" value="1"/>
</dbReference>
<name>A0A8H5ZTL8_PETAA</name>
<dbReference type="GO" id="GO:0070330">
    <property type="term" value="F:aromatase activity"/>
    <property type="evidence" value="ECO:0007669"/>
    <property type="project" value="UniProtKB-UniRule"/>
</dbReference>
<dbReference type="EMBL" id="SPNV01000506">
    <property type="protein sequence ID" value="KAF5855102.1"/>
    <property type="molecule type" value="Genomic_DNA"/>
</dbReference>
<dbReference type="SUPFAM" id="SSF52218">
    <property type="entry name" value="Flavoproteins"/>
    <property type="match status" value="1"/>
</dbReference>
<dbReference type="PRINTS" id="PR00371">
    <property type="entry name" value="FPNCR"/>
</dbReference>
<comment type="caution">
    <text evidence="20">The sequence shown here is derived from an EMBL/GenBank/DDBJ whole genome shotgun (WGS) entry which is preliminary data.</text>
</comment>
<gene>
    <name evidence="20" type="ORF">ETB97_010049</name>
</gene>
<evidence type="ECO:0000256" key="11">
    <source>
        <dbReference type="ARBA" id="ARBA00023002"/>
    </source>
</evidence>
<evidence type="ECO:0000256" key="6">
    <source>
        <dbReference type="ARBA" id="ARBA00022643"/>
    </source>
</evidence>
<dbReference type="InterPro" id="IPR008254">
    <property type="entry name" value="Flavodoxin/NO_synth"/>
</dbReference>
<dbReference type="PRINTS" id="PR00369">
    <property type="entry name" value="FLAVODOXIN"/>
</dbReference>
<evidence type="ECO:0000256" key="5">
    <source>
        <dbReference type="ARBA" id="ARBA00022630"/>
    </source>
</evidence>
<dbReference type="InterPro" id="IPR017927">
    <property type="entry name" value="FAD-bd_FR_type"/>
</dbReference>
<organism evidence="20 21">
    <name type="scientific">Petromyces alliaceus</name>
    <name type="common">Aspergillus alliaceus</name>
    <dbReference type="NCBI Taxonomy" id="209559"/>
    <lineage>
        <taxon>Eukaryota</taxon>
        <taxon>Fungi</taxon>
        <taxon>Dikarya</taxon>
        <taxon>Ascomycota</taxon>
        <taxon>Pezizomycotina</taxon>
        <taxon>Eurotiomycetes</taxon>
        <taxon>Eurotiomycetidae</taxon>
        <taxon>Eurotiales</taxon>
        <taxon>Aspergillaceae</taxon>
        <taxon>Aspergillus</taxon>
        <taxon>Aspergillus subgen. Circumdati</taxon>
    </lineage>
</organism>
<evidence type="ECO:0000256" key="4">
    <source>
        <dbReference type="ARBA" id="ARBA00022617"/>
    </source>
</evidence>